<dbReference type="EMBL" id="JABSTV010001254">
    <property type="protein sequence ID" value="KAH7938942.1"/>
    <property type="molecule type" value="Genomic_DNA"/>
</dbReference>
<feature type="domain" description="TRAF1-6 MATH" evidence="1">
    <location>
        <begin position="267"/>
        <end position="369"/>
    </location>
</feature>
<reference evidence="2" key="2">
    <citation type="submission" date="2021-09" db="EMBL/GenBank/DDBJ databases">
        <authorList>
            <person name="Jia N."/>
            <person name="Wang J."/>
            <person name="Shi W."/>
            <person name="Du L."/>
            <person name="Sun Y."/>
            <person name="Zhan W."/>
            <person name="Jiang J."/>
            <person name="Wang Q."/>
            <person name="Zhang B."/>
            <person name="Ji P."/>
            <person name="Sakyi L.B."/>
            <person name="Cui X."/>
            <person name="Yuan T."/>
            <person name="Jiang B."/>
            <person name="Yang W."/>
            <person name="Lam T.T.-Y."/>
            <person name="Chang Q."/>
            <person name="Ding S."/>
            <person name="Wang X."/>
            <person name="Zhu J."/>
            <person name="Ruan X."/>
            <person name="Zhao L."/>
            <person name="Wei J."/>
            <person name="Que T."/>
            <person name="Du C."/>
            <person name="Cheng J."/>
            <person name="Dai P."/>
            <person name="Han X."/>
            <person name="Huang E."/>
            <person name="Gao Y."/>
            <person name="Liu J."/>
            <person name="Shao H."/>
            <person name="Ye R."/>
            <person name="Li L."/>
            <person name="Wei W."/>
            <person name="Wang X."/>
            <person name="Wang C."/>
            <person name="Huo Q."/>
            <person name="Li W."/>
            <person name="Guo W."/>
            <person name="Chen H."/>
            <person name="Chen S."/>
            <person name="Zhou L."/>
            <person name="Zhou L."/>
            <person name="Ni X."/>
            <person name="Tian J."/>
            <person name="Zhou Y."/>
            <person name="Sheng Y."/>
            <person name="Liu T."/>
            <person name="Pan Y."/>
            <person name="Xia L."/>
            <person name="Li J."/>
            <person name="Zhao F."/>
            <person name="Cao W."/>
        </authorList>
    </citation>
    <scope>NUCLEOTIDE SEQUENCE</scope>
    <source>
        <strain evidence="2">Rsan-2018</strain>
        <tissue evidence="2">Larvae</tissue>
    </source>
</reference>
<dbReference type="AlphaFoldDB" id="A0A9D4PEI5"/>
<evidence type="ECO:0000313" key="3">
    <source>
        <dbReference type="Proteomes" id="UP000821837"/>
    </source>
</evidence>
<proteinExistence type="predicted"/>
<dbReference type="SUPFAM" id="SSF49599">
    <property type="entry name" value="TRAF domain-like"/>
    <property type="match status" value="1"/>
</dbReference>
<dbReference type="InterPro" id="IPR049342">
    <property type="entry name" value="TRAF1-6_MATH_dom"/>
</dbReference>
<dbReference type="VEuPathDB" id="VectorBase:RSAN_044645"/>
<gene>
    <name evidence="2" type="ORF">HPB52_002826</name>
</gene>
<evidence type="ECO:0000313" key="2">
    <source>
        <dbReference type="EMBL" id="KAH7938942.1"/>
    </source>
</evidence>
<name>A0A9D4PEI5_RHISA</name>
<keyword evidence="3" id="KW-1185">Reference proteome</keyword>
<dbReference type="Gene3D" id="2.60.210.10">
    <property type="entry name" value="Apoptosis, Tumor Necrosis Factor Receptor Associated Protein 2, Chain A"/>
    <property type="match status" value="1"/>
</dbReference>
<dbReference type="Pfam" id="PF21355">
    <property type="entry name" value="TRAF-mep_MATH"/>
    <property type="match status" value="1"/>
</dbReference>
<organism evidence="2 3">
    <name type="scientific">Rhipicephalus sanguineus</name>
    <name type="common">Brown dog tick</name>
    <name type="synonym">Ixodes sanguineus</name>
    <dbReference type="NCBI Taxonomy" id="34632"/>
    <lineage>
        <taxon>Eukaryota</taxon>
        <taxon>Metazoa</taxon>
        <taxon>Ecdysozoa</taxon>
        <taxon>Arthropoda</taxon>
        <taxon>Chelicerata</taxon>
        <taxon>Arachnida</taxon>
        <taxon>Acari</taxon>
        <taxon>Parasitiformes</taxon>
        <taxon>Ixodida</taxon>
        <taxon>Ixodoidea</taxon>
        <taxon>Ixodidae</taxon>
        <taxon>Rhipicephalinae</taxon>
        <taxon>Rhipicephalus</taxon>
        <taxon>Rhipicephalus</taxon>
    </lineage>
</organism>
<dbReference type="InterPro" id="IPR008974">
    <property type="entry name" value="TRAF-like"/>
</dbReference>
<evidence type="ECO:0000259" key="1">
    <source>
        <dbReference type="Pfam" id="PF21355"/>
    </source>
</evidence>
<accession>A0A9D4PEI5</accession>
<comment type="caution">
    <text evidence="2">The sequence shown here is derived from an EMBL/GenBank/DDBJ whole genome shotgun (WGS) entry which is preliminary data.</text>
</comment>
<dbReference type="Proteomes" id="UP000821837">
    <property type="component" value="Chromosome 8"/>
</dbReference>
<reference evidence="2" key="1">
    <citation type="journal article" date="2020" name="Cell">
        <title>Large-Scale Comparative Analyses of Tick Genomes Elucidate Their Genetic Diversity and Vector Capacities.</title>
        <authorList>
            <consortium name="Tick Genome and Microbiome Consortium (TIGMIC)"/>
            <person name="Jia N."/>
            <person name="Wang J."/>
            <person name="Shi W."/>
            <person name="Du L."/>
            <person name="Sun Y."/>
            <person name="Zhan W."/>
            <person name="Jiang J.F."/>
            <person name="Wang Q."/>
            <person name="Zhang B."/>
            <person name="Ji P."/>
            <person name="Bell-Sakyi L."/>
            <person name="Cui X.M."/>
            <person name="Yuan T.T."/>
            <person name="Jiang B.G."/>
            <person name="Yang W.F."/>
            <person name="Lam T.T."/>
            <person name="Chang Q.C."/>
            <person name="Ding S.J."/>
            <person name="Wang X.J."/>
            <person name="Zhu J.G."/>
            <person name="Ruan X.D."/>
            <person name="Zhao L."/>
            <person name="Wei J.T."/>
            <person name="Ye R.Z."/>
            <person name="Que T.C."/>
            <person name="Du C.H."/>
            <person name="Zhou Y.H."/>
            <person name="Cheng J.X."/>
            <person name="Dai P.F."/>
            <person name="Guo W.B."/>
            <person name="Han X.H."/>
            <person name="Huang E.J."/>
            <person name="Li L.F."/>
            <person name="Wei W."/>
            <person name="Gao Y.C."/>
            <person name="Liu J.Z."/>
            <person name="Shao H.Z."/>
            <person name="Wang X."/>
            <person name="Wang C.C."/>
            <person name="Yang T.C."/>
            <person name="Huo Q.B."/>
            <person name="Li W."/>
            <person name="Chen H.Y."/>
            <person name="Chen S.E."/>
            <person name="Zhou L.G."/>
            <person name="Ni X.B."/>
            <person name="Tian J.H."/>
            <person name="Sheng Y."/>
            <person name="Liu T."/>
            <person name="Pan Y.S."/>
            <person name="Xia L.Y."/>
            <person name="Li J."/>
            <person name="Zhao F."/>
            <person name="Cao W.C."/>
        </authorList>
    </citation>
    <scope>NUCLEOTIDE SEQUENCE</scope>
    <source>
        <strain evidence="2">Rsan-2018</strain>
    </source>
</reference>
<protein>
    <recommendedName>
        <fullName evidence="1">TRAF1-6 MATH domain-containing protein</fullName>
    </recommendedName>
</protein>
<sequence>MAASELHEHFHRECEYHCTPCPRCSRTVLIRDMREHRRASCHPVTAPGATHGVGNIAGTVERDDGNTKNKKTHWAESLLSWVSSKPKPPPQSSGETGIIEGLSTAETGMLEAVRRVLQEAGDIKTLLLRALRDNEALNDSLAQVCQSVNSLKESVKQELAPVGQISEMTHCVFDGMSTLHGALSDEMADIKKQTAEELTRIRDAFESAKKDAEASAKTMLEVQKKVLAYAEKNESRSDFFIPGIELLEALALNDGNSAFHHEAVYLRGYKISPGVELRRKGRSVSLEMGLQLHRGDHDDEIQWPFEHKIRFTILHPVKNEEQVFIDKTWPHVLEAFEKPTSSSNTFVHFNDCFDLGVLKTRGYVYNHKLRVVMELL</sequence>